<dbReference type="HAMAP" id="MF_02065">
    <property type="entry name" value="MltG"/>
    <property type="match status" value="1"/>
</dbReference>
<organism evidence="8 9">
    <name type="scientific">Ectobacillus ponti</name>
    <dbReference type="NCBI Taxonomy" id="2961894"/>
    <lineage>
        <taxon>Bacteria</taxon>
        <taxon>Bacillati</taxon>
        <taxon>Bacillota</taxon>
        <taxon>Bacilli</taxon>
        <taxon>Bacillales</taxon>
        <taxon>Bacillaceae</taxon>
        <taxon>Ectobacillus</taxon>
    </lineage>
</organism>
<protein>
    <recommendedName>
        <fullName evidence="7">Endolytic murein transglycosylase</fullName>
        <ecNumber evidence="7">4.2.2.29</ecNumber>
    </recommendedName>
    <alternativeName>
        <fullName evidence="7">Peptidoglycan lytic transglycosylase</fullName>
    </alternativeName>
    <alternativeName>
        <fullName evidence="7">Peptidoglycan polymerization terminase</fullName>
    </alternativeName>
</protein>
<evidence type="ECO:0000256" key="5">
    <source>
        <dbReference type="ARBA" id="ARBA00023239"/>
    </source>
</evidence>
<name>A0AA41X5Z5_9BACI</name>
<keyword evidence="6 7" id="KW-0961">Cell wall biogenesis/degradation</keyword>
<evidence type="ECO:0000256" key="6">
    <source>
        <dbReference type="ARBA" id="ARBA00023316"/>
    </source>
</evidence>
<reference evidence="8" key="1">
    <citation type="submission" date="2022-07" db="EMBL/GenBank/DDBJ databases">
        <authorList>
            <person name="Li W.-J."/>
            <person name="Deng Q.-Q."/>
        </authorList>
    </citation>
    <scope>NUCLEOTIDE SEQUENCE</scope>
    <source>
        <strain evidence="8">SYSU M60031</strain>
    </source>
</reference>
<dbReference type="Proteomes" id="UP001156102">
    <property type="component" value="Unassembled WGS sequence"/>
</dbReference>
<comment type="catalytic activity">
    <reaction evidence="7">
        <text>a peptidoglycan chain = a peptidoglycan chain with N-acetyl-1,6-anhydromuramyl-[peptide] at the reducing end + a peptidoglycan chain with N-acetylglucosamine at the non-reducing end.</text>
        <dbReference type="EC" id="4.2.2.29"/>
    </reaction>
</comment>
<keyword evidence="2 7" id="KW-0812">Transmembrane</keyword>
<dbReference type="PANTHER" id="PTHR30518:SF2">
    <property type="entry name" value="ENDOLYTIC MUREIN TRANSGLYCOSYLASE"/>
    <property type="match status" value="1"/>
</dbReference>
<dbReference type="CDD" id="cd08010">
    <property type="entry name" value="MltG_like"/>
    <property type="match status" value="1"/>
</dbReference>
<keyword evidence="9" id="KW-1185">Reference proteome</keyword>
<proteinExistence type="inferred from homology"/>
<dbReference type="EMBL" id="JANCLT010000001">
    <property type="protein sequence ID" value="MCP8967264.1"/>
    <property type="molecule type" value="Genomic_DNA"/>
</dbReference>
<feature type="site" description="Important for catalytic activity" evidence="7">
    <location>
        <position position="245"/>
    </location>
</feature>
<dbReference type="GO" id="GO:0071555">
    <property type="term" value="P:cell wall organization"/>
    <property type="evidence" value="ECO:0007669"/>
    <property type="project" value="UniProtKB-KW"/>
</dbReference>
<evidence type="ECO:0000313" key="9">
    <source>
        <dbReference type="Proteomes" id="UP001156102"/>
    </source>
</evidence>
<dbReference type="PANTHER" id="PTHR30518">
    <property type="entry name" value="ENDOLYTIC MUREIN TRANSGLYCOSYLASE"/>
    <property type="match status" value="1"/>
</dbReference>
<dbReference type="GO" id="GO:0008932">
    <property type="term" value="F:lytic endotransglycosylase activity"/>
    <property type="evidence" value="ECO:0007669"/>
    <property type="project" value="UniProtKB-UniRule"/>
</dbReference>
<dbReference type="Gene3D" id="3.30.160.60">
    <property type="entry name" value="Classic Zinc Finger"/>
    <property type="match status" value="1"/>
</dbReference>
<comment type="similarity">
    <text evidence="7">Belongs to the transglycosylase MltG family.</text>
</comment>
<evidence type="ECO:0000256" key="3">
    <source>
        <dbReference type="ARBA" id="ARBA00022989"/>
    </source>
</evidence>
<dbReference type="AlphaFoldDB" id="A0AA41X5Z5"/>
<dbReference type="EC" id="4.2.2.29" evidence="7"/>
<accession>A0AA41X5Z5</accession>
<dbReference type="GO" id="GO:0005886">
    <property type="term" value="C:plasma membrane"/>
    <property type="evidence" value="ECO:0007669"/>
    <property type="project" value="UniProtKB-UniRule"/>
</dbReference>
<keyword evidence="4 7" id="KW-0472">Membrane</keyword>
<keyword evidence="5 7" id="KW-0456">Lyase</keyword>
<evidence type="ECO:0000256" key="1">
    <source>
        <dbReference type="ARBA" id="ARBA00022475"/>
    </source>
</evidence>
<evidence type="ECO:0000313" key="8">
    <source>
        <dbReference type="EMBL" id="MCP8967264.1"/>
    </source>
</evidence>
<comment type="caution">
    <text evidence="8">The sequence shown here is derived from an EMBL/GenBank/DDBJ whole genome shotgun (WGS) entry which is preliminary data.</text>
</comment>
<keyword evidence="1 7" id="KW-1003">Cell membrane</keyword>
<comment type="function">
    <text evidence="7">Functions as a peptidoglycan terminase that cleaves nascent peptidoglycan strands endolytically to terminate their elongation.</text>
</comment>
<evidence type="ECO:0000256" key="7">
    <source>
        <dbReference type="HAMAP-Rule" id="MF_02065"/>
    </source>
</evidence>
<evidence type="ECO:0000256" key="2">
    <source>
        <dbReference type="ARBA" id="ARBA00022692"/>
    </source>
</evidence>
<dbReference type="NCBIfam" id="TIGR00247">
    <property type="entry name" value="endolytic transglycosylase MltG"/>
    <property type="match status" value="1"/>
</dbReference>
<evidence type="ECO:0000256" key="4">
    <source>
        <dbReference type="ARBA" id="ARBA00023136"/>
    </source>
</evidence>
<dbReference type="Gene3D" id="3.30.1490.480">
    <property type="entry name" value="Endolytic murein transglycosylase"/>
    <property type="match status" value="1"/>
</dbReference>
<dbReference type="GO" id="GO:0009252">
    <property type="term" value="P:peptidoglycan biosynthetic process"/>
    <property type="evidence" value="ECO:0007669"/>
    <property type="project" value="UniProtKB-UniRule"/>
</dbReference>
<dbReference type="Pfam" id="PF02618">
    <property type="entry name" value="YceG"/>
    <property type="match status" value="1"/>
</dbReference>
<gene>
    <name evidence="7 8" type="primary">mltG</name>
    <name evidence="8" type="ORF">NK662_01755</name>
</gene>
<sequence>MFNDYQAQRRRKLRRRVTAVLVLLLLLAAGGGYAYMQIALKPLEAGSSNKKEVVIPKGTGTAGIGQILQKEGIIRSALIFQYYVKTNTKNGLQAGTYLLSPAMSVREIADDLMAGKVYNPIRFKLAIPEGTQLKEIAAAIAKEFKMDEQTVLAQLNDKAFIQGLQKKYPKLITNEVFAEGVRYPLEGYLWPATYSYHNTSYTVPEIIAPMLEKTNEYITAHEQEMGARKLTVHQLLTMGSLIEEEASVSADRQKIASVFYNRMAQHMMLQTDPTVLYALGKHKERVLYEDLKVNSPYNTYVVYGLPIGPIANAGASSLEAAMKPAQTDYLYFLAAPTGEVFFAKTLAEHNELKNKYITQKKS</sequence>
<dbReference type="InterPro" id="IPR003770">
    <property type="entry name" value="MLTG-like"/>
</dbReference>
<keyword evidence="3 7" id="KW-1133">Transmembrane helix</keyword>
<dbReference type="RefSeq" id="WP_254756734.1">
    <property type="nucleotide sequence ID" value="NZ_JANCLT010000001.1"/>
</dbReference>